<dbReference type="InterPro" id="IPR002575">
    <property type="entry name" value="Aminoglycoside_PTrfase"/>
</dbReference>
<dbReference type="PANTHER" id="PTHR21310:SF15">
    <property type="entry name" value="AMINOGLYCOSIDE PHOSPHOTRANSFERASE DOMAIN-CONTAINING PROTEIN"/>
    <property type="match status" value="1"/>
</dbReference>
<dbReference type="InterPro" id="IPR051678">
    <property type="entry name" value="AGP_Transferase"/>
</dbReference>
<dbReference type="RefSeq" id="WP_084558475.1">
    <property type="nucleotide sequence ID" value="NZ_FRFD01000003.1"/>
</dbReference>
<evidence type="ECO:0000313" key="3">
    <source>
        <dbReference type="Proteomes" id="UP000184612"/>
    </source>
</evidence>
<name>A0A1M7Y2G3_9FIRM</name>
<accession>A0A1M7Y2G3</accession>
<dbReference type="STRING" id="1121345.SAMN02745217_01181"/>
<dbReference type="SUPFAM" id="SSF56112">
    <property type="entry name" value="Protein kinase-like (PK-like)"/>
    <property type="match status" value="1"/>
</dbReference>
<dbReference type="Gene3D" id="3.90.1200.10">
    <property type="match status" value="1"/>
</dbReference>
<dbReference type="OrthoDB" id="334783at2"/>
<protein>
    <submittedName>
        <fullName evidence="2">Ser/Thr protein kinase RdoA involved in Cpx stress response, MazF antagonist</fullName>
    </submittedName>
</protein>
<dbReference type="EMBL" id="FRFD01000003">
    <property type="protein sequence ID" value="SHO46083.1"/>
    <property type="molecule type" value="Genomic_DNA"/>
</dbReference>
<evidence type="ECO:0000313" key="2">
    <source>
        <dbReference type="EMBL" id="SHO46083.1"/>
    </source>
</evidence>
<keyword evidence="3" id="KW-1185">Reference proteome</keyword>
<organism evidence="2 3">
    <name type="scientific">Anaerocolumna xylanovorans DSM 12503</name>
    <dbReference type="NCBI Taxonomy" id="1121345"/>
    <lineage>
        <taxon>Bacteria</taxon>
        <taxon>Bacillati</taxon>
        <taxon>Bacillota</taxon>
        <taxon>Clostridia</taxon>
        <taxon>Lachnospirales</taxon>
        <taxon>Lachnospiraceae</taxon>
        <taxon>Anaerocolumna</taxon>
    </lineage>
</organism>
<dbReference type="Pfam" id="PF01636">
    <property type="entry name" value="APH"/>
    <property type="match status" value="1"/>
</dbReference>
<keyword evidence="2" id="KW-0808">Transferase</keyword>
<dbReference type="GO" id="GO:0016301">
    <property type="term" value="F:kinase activity"/>
    <property type="evidence" value="ECO:0007669"/>
    <property type="project" value="UniProtKB-KW"/>
</dbReference>
<reference evidence="2 3" key="1">
    <citation type="submission" date="2016-12" db="EMBL/GenBank/DDBJ databases">
        <authorList>
            <person name="Song W.-J."/>
            <person name="Kurnit D.M."/>
        </authorList>
    </citation>
    <scope>NUCLEOTIDE SEQUENCE [LARGE SCALE GENOMIC DNA]</scope>
    <source>
        <strain evidence="2 3">DSM 12503</strain>
    </source>
</reference>
<dbReference type="Gene3D" id="3.30.200.20">
    <property type="entry name" value="Phosphorylase Kinase, domain 1"/>
    <property type="match status" value="1"/>
</dbReference>
<dbReference type="PANTHER" id="PTHR21310">
    <property type="entry name" value="AMINOGLYCOSIDE PHOSPHOTRANSFERASE-RELATED-RELATED"/>
    <property type="match status" value="1"/>
</dbReference>
<sequence>MQQDNKKGEGVKSYKTMDSITKSSITDDTIRKIAENAFPSDKVKEVRELTGGYFNAAYLVAFDKKEVILKIAPPKKVPVMSYEKDIMRAETDCMELVKDRTDIPVPDILFCDYSHTVCPSDYFFMSKLEGMSFSSIKETFTEEEKNLIEFHTGEYNSRINSITGEGFGYYNRVQKGIAWFEVFLSFFADIFKDAGAIGLDTGMDYASIEELLTRHKSYFAEVTTPRLLHWDLWEGNVFVMDKRITGFIDFERCMWADVLLEVGFRSHYQKPHFLAGYGKKEFTEAEKVRILWYDLYLFFLALMESDYRKYPDRGMYFWAKEQIEKTLPQLKEIRP</sequence>
<dbReference type="AlphaFoldDB" id="A0A1M7Y2G3"/>
<proteinExistence type="predicted"/>
<dbReference type="Proteomes" id="UP000184612">
    <property type="component" value="Unassembled WGS sequence"/>
</dbReference>
<keyword evidence="2" id="KW-0418">Kinase</keyword>
<gene>
    <name evidence="2" type="ORF">SAMN02745217_01181</name>
</gene>
<evidence type="ECO:0000259" key="1">
    <source>
        <dbReference type="Pfam" id="PF01636"/>
    </source>
</evidence>
<feature type="domain" description="Aminoglycoside phosphotransferase" evidence="1">
    <location>
        <begin position="45"/>
        <end position="277"/>
    </location>
</feature>
<dbReference type="InterPro" id="IPR011009">
    <property type="entry name" value="Kinase-like_dom_sf"/>
</dbReference>